<dbReference type="EMBL" id="DTKL01000058">
    <property type="protein sequence ID" value="HGY94796.1"/>
    <property type="molecule type" value="Genomic_DNA"/>
</dbReference>
<evidence type="ECO:0000259" key="2">
    <source>
        <dbReference type="Pfam" id="PF02120"/>
    </source>
</evidence>
<dbReference type="Pfam" id="PF02120">
    <property type="entry name" value="Flg_hook"/>
    <property type="match status" value="1"/>
</dbReference>
<feature type="region of interest" description="Disordered" evidence="1">
    <location>
        <begin position="218"/>
        <end position="271"/>
    </location>
</feature>
<comment type="caution">
    <text evidence="3">The sequence shown here is derived from an EMBL/GenBank/DDBJ whole genome shotgun (WGS) entry which is preliminary data.</text>
</comment>
<dbReference type="AlphaFoldDB" id="A0A7V4XTG7"/>
<evidence type="ECO:0000313" key="3">
    <source>
        <dbReference type="EMBL" id="HGY94796.1"/>
    </source>
</evidence>
<protein>
    <recommendedName>
        <fullName evidence="2">Flagellar hook-length control protein-like C-terminal domain-containing protein</fullName>
    </recommendedName>
</protein>
<feature type="compositionally biased region" description="Low complexity" evidence="1">
    <location>
        <begin position="239"/>
        <end position="271"/>
    </location>
</feature>
<organism evidence="3">
    <name type="scientific">Acidobacterium capsulatum</name>
    <dbReference type="NCBI Taxonomy" id="33075"/>
    <lineage>
        <taxon>Bacteria</taxon>
        <taxon>Pseudomonadati</taxon>
        <taxon>Acidobacteriota</taxon>
        <taxon>Terriglobia</taxon>
        <taxon>Terriglobales</taxon>
        <taxon>Acidobacteriaceae</taxon>
        <taxon>Acidobacterium</taxon>
    </lineage>
</organism>
<accession>A0A7V4XTG7</accession>
<dbReference type="InterPro" id="IPR021136">
    <property type="entry name" value="Flagellar_hook_control-like_C"/>
</dbReference>
<reference evidence="3" key="1">
    <citation type="journal article" date="2020" name="mSystems">
        <title>Genome- and Community-Level Interaction Insights into Carbon Utilization and Element Cycling Functions of Hydrothermarchaeota in Hydrothermal Sediment.</title>
        <authorList>
            <person name="Zhou Z."/>
            <person name="Liu Y."/>
            <person name="Xu W."/>
            <person name="Pan J."/>
            <person name="Luo Z.H."/>
            <person name="Li M."/>
        </authorList>
    </citation>
    <scope>NUCLEOTIDE SEQUENCE [LARGE SCALE GENOMIC DNA]</scope>
    <source>
        <strain evidence="3">SpSt-855</strain>
    </source>
</reference>
<feature type="region of interest" description="Disordered" evidence="1">
    <location>
        <begin position="106"/>
        <end position="131"/>
    </location>
</feature>
<dbReference type="Gene3D" id="3.30.750.140">
    <property type="match status" value="1"/>
</dbReference>
<name>A0A7V4XTG7_9BACT</name>
<gene>
    <name evidence="3" type="ORF">ENW50_08970</name>
</gene>
<proteinExistence type="predicted"/>
<evidence type="ECO:0000256" key="1">
    <source>
        <dbReference type="SAM" id="MobiDB-lite"/>
    </source>
</evidence>
<feature type="region of interest" description="Disordered" evidence="1">
    <location>
        <begin position="1"/>
        <end position="53"/>
    </location>
</feature>
<feature type="domain" description="Flagellar hook-length control protein-like C-terminal" evidence="2">
    <location>
        <begin position="149"/>
        <end position="221"/>
    </location>
</feature>
<dbReference type="InterPro" id="IPR038610">
    <property type="entry name" value="FliK-like_C_sf"/>
</dbReference>
<feature type="compositionally biased region" description="Low complexity" evidence="1">
    <location>
        <begin position="107"/>
        <end position="118"/>
    </location>
</feature>
<sequence length="286" mass="27450">MPPNGVHASSLEGKAANQTTVPAGMVQASDPGLQPAEAALPQSEGAGNAGAVAGQAKALSAALTLTGNSGGLSGAAHGGKPADKVAATGGLVSSLTVSGAPMTALHPGAAAPPSSPQVSGGGGNPAPVAASNPYARLDEASAPAVLHASPQQMTVAVHDASLGSLQVQVQSVNGQLAASLATATTAAHTQLSGHLASLSGYLHDQRVDVARVTVAPQSFSSQPDSGQGGGPQSGGSGGQPQQQSYAPPASAPLTESQPQIPASSLSLPAAPARAAIRSASSIDLHA</sequence>
<feature type="compositionally biased region" description="Gly residues" evidence="1">
    <location>
        <begin position="226"/>
        <end position="238"/>
    </location>
</feature>